<dbReference type="Proteomes" id="UP000019140">
    <property type="component" value="Unassembled WGS sequence"/>
</dbReference>
<evidence type="ECO:0000313" key="4">
    <source>
        <dbReference type="EMBL" id="ETX05969.1"/>
    </source>
</evidence>
<keyword evidence="5" id="KW-1185">Reference proteome</keyword>
<dbReference type="InterPro" id="IPR006016">
    <property type="entry name" value="UspA"/>
</dbReference>
<evidence type="ECO:0000259" key="3">
    <source>
        <dbReference type="Pfam" id="PF00582"/>
    </source>
</evidence>
<feature type="domain" description="UspA" evidence="3">
    <location>
        <begin position="3"/>
        <end position="138"/>
    </location>
</feature>
<dbReference type="Pfam" id="PF00582">
    <property type="entry name" value="Usp"/>
    <property type="match status" value="1"/>
</dbReference>
<name>W4M6J3_9BACT</name>
<sequence length="149" mass="16131">MHIQHILVPMDFSPDAEQALESAMALARQFQARITLLHAVHLPVTTEVSLTAYFSEMQASAQRGMETYQKQVTDAGLPVDMFVLVGVPFRKIIETAANEGADLIVMGTHGRTGVPHLMLGSVAERVVRLAPCPVLVTRKTHADATTQGG</sequence>
<comment type="similarity">
    <text evidence="1 2">Belongs to the universal stress protein A family.</text>
</comment>
<protein>
    <recommendedName>
        <fullName evidence="2">Universal stress protein</fullName>
    </recommendedName>
</protein>
<reference evidence="4 5" key="1">
    <citation type="journal article" date="2014" name="Nature">
        <title>An environmental bacterial taxon with a large and distinct metabolic repertoire.</title>
        <authorList>
            <person name="Wilson M.C."/>
            <person name="Mori T."/>
            <person name="Ruckert C."/>
            <person name="Uria A.R."/>
            <person name="Helf M.J."/>
            <person name="Takada K."/>
            <person name="Gernert C."/>
            <person name="Steffens U.A."/>
            <person name="Heycke N."/>
            <person name="Schmitt S."/>
            <person name="Rinke C."/>
            <person name="Helfrich E.J."/>
            <person name="Brachmann A.O."/>
            <person name="Gurgui C."/>
            <person name="Wakimoto T."/>
            <person name="Kracht M."/>
            <person name="Crusemann M."/>
            <person name="Hentschel U."/>
            <person name="Abe I."/>
            <person name="Matsunaga S."/>
            <person name="Kalinowski J."/>
            <person name="Takeyama H."/>
            <person name="Piel J."/>
        </authorList>
    </citation>
    <scope>NUCLEOTIDE SEQUENCE [LARGE SCALE GENOMIC DNA]</scope>
    <source>
        <strain evidence="5">TSY2</strain>
    </source>
</reference>
<evidence type="ECO:0000313" key="5">
    <source>
        <dbReference type="Proteomes" id="UP000019140"/>
    </source>
</evidence>
<dbReference type="GO" id="GO:0005737">
    <property type="term" value="C:cytoplasm"/>
    <property type="evidence" value="ECO:0007669"/>
    <property type="project" value="UniProtKB-SubCell"/>
</dbReference>
<dbReference type="Gene3D" id="3.40.50.620">
    <property type="entry name" value="HUPs"/>
    <property type="match status" value="1"/>
</dbReference>
<dbReference type="PRINTS" id="PR01438">
    <property type="entry name" value="UNVRSLSTRESS"/>
</dbReference>
<gene>
    <name evidence="4" type="ORF">ETSY2_19895</name>
</gene>
<evidence type="ECO:0000256" key="2">
    <source>
        <dbReference type="PIRNR" id="PIRNR006276"/>
    </source>
</evidence>
<dbReference type="InterPro" id="IPR006015">
    <property type="entry name" value="Universal_stress_UspA"/>
</dbReference>
<accession>W4M6J3</accession>
<keyword evidence="2" id="KW-0963">Cytoplasm</keyword>
<comment type="subcellular location">
    <subcellularLocation>
        <location evidence="2">Cytoplasm</location>
    </subcellularLocation>
</comment>
<organism evidence="4 5">
    <name type="scientific">Candidatus Entotheonella gemina</name>
    <dbReference type="NCBI Taxonomy" id="1429439"/>
    <lineage>
        <taxon>Bacteria</taxon>
        <taxon>Pseudomonadati</taxon>
        <taxon>Nitrospinota/Tectimicrobiota group</taxon>
        <taxon>Candidatus Tectimicrobiota</taxon>
        <taxon>Candidatus Entotheonellia</taxon>
        <taxon>Candidatus Entotheonellales</taxon>
        <taxon>Candidatus Entotheonellaceae</taxon>
        <taxon>Candidatus Entotheonella</taxon>
    </lineage>
</organism>
<comment type="caution">
    <text evidence="4">The sequence shown here is derived from an EMBL/GenBank/DDBJ whole genome shotgun (WGS) entry which is preliminary data.</text>
</comment>
<dbReference type="SUPFAM" id="SSF52402">
    <property type="entry name" value="Adenine nucleotide alpha hydrolases-like"/>
    <property type="match status" value="1"/>
</dbReference>
<proteinExistence type="inferred from homology"/>
<dbReference type="HOGENOM" id="CLU_049301_11_2_7"/>
<dbReference type="CDD" id="cd00293">
    <property type="entry name" value="USP-like"/>
    <property type="match status" value="1"/>
</dbReference>
<dbReference type="EMBL" id="AZHX01000818">
    <property type="protein sequence ID" value="ETX05969.1"/>
    <property type="molecule type" value="Genomic_DNA"/>
</dbReference>
<dbReference type="PANTHER" id="PTHR46268">
    <property type="entry name" value="STRESS RESPONSE PROTEIN NHAX"/>
    <property type="match status" value="1"/>
</dbReference>
<dbReference type="InterPro" id="IPR014729">
    <property type="entry name" value="Rossmann-like_a/b/a_fold"/>
</dbReference>
<evidence type="ECO:0000256" key="1">
    <source>
        <dbReference type="ARBA" id="ARBA00008791"/>
    </source>
</evidence>
<dbReference type="AlphaFoldDB" id="W4M6J3"/>
<dbReference type="PIRSF" id="PIRSF006276">
    <property type="entry name" value="UspA"/>
    <property type="match status" value="1"/>
</dbReference>
<dbReference type="PANTHER" id="PTHR46268:SF6">
    <property type="entry name" value="UNIVERSAL STRESS PROTEIN UP12"/>
    <property type="match status" value="1"/>
</dbReference>